<name>A0A3N2BXQ7_9MICO</name>
<organism evidence="6 7">
    <name type="scientific">Plantibacter flavus</name>
    <dbReference type="NCBI Taxonomy" id="150123"/>
    <lineage>
        <taxon>Bacteria</taxon>
        <taxon>Bacillati</taxon>
        <taxon>Actinomycetota</taxon>
        <taxon>Actinomycetes</taxon>
        <taxon>Micrococcales</taxon>
        <taxon>Microbacteriaceae</taxon>
        <taxon>Plantibacter</taxon>
    </lineage>
</organism>
<dbReference type="Gene3D" id="3.40.50.2300">
    <property type="match status" value="1"/>
</dbReference>
<dbReference type="GO" id="GO:0006355">
    <property type="term" value="P:regulation of DNA-templated transcription"/>
    <property type="evidence" value="ECO:0007669"/>
    <property type="project" value="InterPro"/>
</dbReference>
<evidence type="ECO:0000256" key="2">
    <source>
        <dbReference type="ARBA" id="ARBA00023125"/>
    </source>
</evidence>
<feature type="domain" description="HTH luxR-type" evidence="5">
    <location>
        <begin position="183"/>
        <end position="248"/>
    </location>
</feature>
<dbReference type="SUPFAM" id="SSF46894">
    <property type="entry name" value="C-terminal effector domain of the bipartite response regulators"/>
    <property type="match status" value="1"/>
</dbReference>
<feature type="region of interest" description="Disordered" evidence="4">
    <location>
        <begin position="159"/>
        <end position="188"/>
    </location>
</feature>
<dbReference type="CDD" id="cd06170">
    <property type="entry name" value="LuxR_C_like"/>
    <property type="match status" value="1"/>
</dbReference>
<dbReference type="SMART" id="SM00421">
    <property type="entry name" value="HTH_LUXR"/>
    <property type="match status" value="1"/>
</dbReference>
<keyword evidence="1" id="KW-0805">Transcription regulation</keyword>
<keyword evidence="3" id="KW-0804">Transcription</keyword>
<dbReference type="InterPro" id="IPR000792">
    <property type="entry name" value="Tscrpt_reg_LuxR_C"/>
</dbReference>
<evidence type="ECO:0000313" key="7">
    <source>
        <dbReference type="Proteomes" id="UP000266915"/>
    </source>
</evidence>
<reference evidence="6 7" key="1">
    <citation type="submission" date="2018-11" db="EMBL/GenBank/DDBJ databases">
        <title>Sequencing the genomes of 1000 actinobacteria strains.</title>
        <authorList>
            <person name="Klenk H.-P."/>
        </authorList>
    </citation>
    <scope>NUCLEOTIDE SEQUENCE [LARGE SCALE GENOMIC DNA]</scope>
    <source>
        <strain evidence="6 7">DSM 14012</strain>
    </source>
</reference>
<evidence type="ECO:0000259" key="5">
    <source>
        <dbReference type="PROSITE" id="PS50043"/>
    </source>
</evidence>
<dbReference type="PANTHER" id="PTHR44688:SF16">
    <property type="entry name" value="DNA-BINDING TRANSCRIPTIONAL ACTIVATOR DEVR_DOSR"/>
    <property type="match status" value="1"/>
</dbReference>
<keyword evidence="2" id="KW-0238">DNA-binding</keyword>
<dbReference type="InterPro" id="IPR016032">
    <property type="entry name" value="Sig_transdc_resp-reg_C-effctor"/>
</dbReference>
<gene>
    <name evidence="6" type="ORF">EDD42_0061</name>
</gene>
<protein>
    <submittedName>
        <fullName evidence="6">Regulatory LuxR family protein</fullName>
    </submittedName>
</protein>
<sequence length="250" mass="26587">MCSRRKKWVSVWVPGGAGRKSAPGSAAPPPADGSLRVDNIAVLVINNRDLLRMVATNTTGRFGTIRIVDNALSESASLRPLGTKPDSETVDGHALASDDVGAGEPCMVANPEDLFRLADLDADALHAASTRGNGFVLQGISIPQLVEAIRAVSSADLRPSPRTVLRPHGHHRGEPLPPAAVRNDKPTVGLTPRERSVLLAMARGRSNAEISQDLFITEATVKTHVGKILTKLAVRDRLQAVVWAYQNGVA</sequence>
<accession>A0A3N2BXQ7</accession>
<dbReference type="Pfam" id="PF00196">
    <property type="entry name" value="GerE"/>
    <property type="match status" value="1"/>
</dbReference>
<evidence type="ECO:0000256" key="4">
    <source>
        <dbReference type="SAM" id="MobiDB-lite"/>
    </source>
</evidence>
<dbReference type="EMBL" id="RKHL01000001">
    <property type="protein sequence ID" value="ROR80029.1"/>
    <property type="molecule type" value="Genomic_DNA"/>
</dbReference>
<dbReference type="AlphaFoldDB" id="A0A3N2BXQ7"/>
<comment type="caution">
    <text evidence="6">The sequence shown here is derived from an EMBL/GenBank/DDBJ whole genome shotgun (WGS) entry which is preliminary data.</text>
</comment>
<evidence type="ECO:0000256" key="3">
    <source>
        <dbReference type="ARBA" id="ARBA00023163"/>
    </source>
</evidence>
<dbReference type="PANTHER" id="PTHR44688">
    <property type="entry name" value="DNA-BINDING TRANSCRIPTIONAL ACTIVATOR DEVR_DOSR"/>
    <property type="match status" value="1"/>
</dbReference>
<proteinExistence type="predicted"/>
<dbReference type="PROSITE" id="PS50043">
    <property type="entry name" value="HTH_LUXR_2"/>
    <property type="match status" value="1"/>
</dbReference>
<dbReference type="Proteomes" id="UP000266915">
    <property type="component" value="Unassembled WGS sequence"/>
</dbReference>
<keyword evidence="7" id="KW-1185">Reference proteome</keyword>
<evidence type="ECO:0000313" key="6">
    <source>
        <dbReference type="EMBL" id="ROR80029.1"/>
    </source>
</evidence>
<evidence type="ECO:0000256" key="1">
    <source>
        <dbReference type="ARBA" id="ARBA00023015"/>
    </source>
</evidence>
<dbReference type="GO" id="GO:0003677">
    <property type="term" value="F:DNA binding"/>
    <property type="evidence" value="ECO:0007669"/>
    <property type="project" value="UniProtKB-KW"/>
</dbReference>
<dbReference type="PRINTS" id="PR00038">
    <property type="entry name" value="HTHLUXR"/>
</dbReference>